<gene>
    <name evidence="3" type="ORF">CEV33_3311</name>
</gene>
<organism evidence="3 4">
    <name type="scientific">Brucella grignonensis</name>
    <dbReference type="NCBI Taxonomy" id="94627"/>
    <lineage>
        <taxon>Bacteria</taxon>
        <taxon>Pseudomonadati</taxon>
        <taxon>Pseudomonadota</taxon>
        <taxon>Alphaproteobacteria</taxon>
        <taxon>Hyphomicrobiales</taxon>
        <taxon>Brucellaceae</taxon>
        <taxon>Brucella/Ochrobactrum group</taxon>
        <taxon>Brucella</taxon>
    </lineage>
</organism>
<dbReference type="InterPro" id="IPR006315">
    <property type="entry name" value="OM_autotransptr_brl_dom"/>
</dbReference>
<dbReference type="EMBL" id="NNRL01000167">
    <property type="protein sequence ID" value="OYR08344.1"/>
    <property type="molecule type" value="Genomic_DNA"/>
</dbReference>
<dbReference type="Proteomes" id="UP000216478">
    <property type="component" value="Unassembled WGS sequence"/>
</dbReference>
<accession>A0A256F0F8</accession>
<keyword evidence="4" id="KW-1185">Reference proteome</keyword>
<dbReference type="GO" id="GO:0019867">
    <property type="term" value="C:outer membrane"/>
    <property type="evidence" value="ECO:0007669"/>
    <property type="project" value="InterPro"/>
</dbReference>
<proteinExistence type="predicted"/>
<sequence length="1149" mass="122489">MKSTIAAAFALASGTCLSTTVWAQEIYKFFDSNGRPFVTAKYYGVNDGPFGFDNNSSTWDLSSFDVDQLNLAVKHWVEIIQVTPGAAPAIFNIGTMDDYNAYAFSPIAFEREGAPTKVQAALTGQNPGDLINGAQGFIQIGTLPWTKVDYTPSQLPMTSEISLTATMIHEIGHALGVSSNFQGEEQDDGSALIYINETPNSWISHLYDDNGQKSRPDQIVWCSFCDNIALNDDDEPLRPEDIFDVRNNSAYFGGAHVADVLAGAMAGVPLSMVSSRDPNVPDVPFLAHIELKNSLMSHQPYRNYTNFMEAELAILQDLGYKIDRRNFFGYSIYGDDQTLINDNPFFGRNAEGTAYLQNTYNTATLGLGLHVYGGNNTITQRADLLSAGAGGAGIRVDGSSNDLSILPETHIYADGVNGRGVMFAYGKDHTFTHRGDIQALGQDGIAVSFDFGHNAMGDDGPIGEYRGSYILRGDQSLSRYSPEALQTAWNEINGSLVSTFDLTGRAAGKKAAIYMSDNAYVGQINVMQGARIAGDIISNYEEVDEEGDLRLTTLTFGQAANNEGHSIFVADSDFSLTYDGNITGQNLSLQINGGNTKLTGDHLLYNATVAQSATLSGSGLYQINSTQKFLNDGVLNPSVAGQAIEIEGDYLQSATGTLQFSFNDQKAISRLIVNGNAQLDGTITFAPERGWYADGFSVTSGNWLNAETMGGDFNDVSTSLASPTLTATATHDGSNIYTVSLSRANKAYSQYGNTANSLSVGYVFDALGNNVPSGLRPLMAALDFSAPDGSTIGSALPDLSGEAYASASGVLANASGISRSAINSRLQQAFGGNPAAPVSVIAYAPTPQLPSASKAINVAAPNITSDGISRYAAWGTAYGSWSSQSSDRNAARTKSTIGGFTTGIDASVYENWRLGVMAGYNRTTFKTVSRNASGSSDNYTLGTYGGTEWAAAIGSVGLRTGLAYSWHKIEMDRSVAFNGFSDILSADYNAGTFQVFGELDYKLNVSPRSTIEPYANLAYVHFRTDGFTEEGRNGAALSVQSDTMDTTLSTIGFRASTNLEIGNILTTARSDLGWRHAFGDVIPTSAASFAAGSDTFTTAGNSIGKDTALIEAGLDFAVTENAKFGVTYHGQFGSRITQSGVNANFSMKF</sequence>
<feature type="signal peptide" evidence="1">
    <location>
        <begin position="1"/>
        <end position="23"/>
    </location>
</feature>
<dbReference type="InterPro" id="IPR036709">
    <property type="entry name" value="Autotransporte_beta_dom_sf"/>
</dbReference>
<evidence type="ECO:0000259" key="2">
    <source>
        <dbReference type="PROSITE" id="PS51208"/>
    </source>
</evidence>
<comment type="caution">
    <text evidence="3">The sequence shown here is derived from an EMBL/GenBank/DDBJ whole genome shotgun (WGS) entry which is preliminary data.</text>
</comment>
<dbReference type="SMART" id="SM00869">
    <property type="entry name" value="Autotransporter"/>
    <property type="match status" value="1"/>
</dbReference>
<name>A0A256F0F8_9HYPH</name>
<dbReference type="PROSITE" id="PS51208">
    <property type="entry name" value="AUTOTRANSPORTER"/>
    <property type="match status" value="1"/>
</dbReference>
<feature type="domain" description="Autotransporter" evidence="2">
    <location>
        <begin position="866"/>
        <end position="1149"/>
    </location>
</feature>
<reference evidence="3 4" key="1">
    <citation type="submission" date="2017-07" db="EMBL/GenBank/DDBJ databases">
        <title>Phylogenetic study on the rhizospheric bacterium Ochrobactrum sp. A44.</title>
        <authorList>
            <person name="Krzyzanowska D.M."/>
            <person name="Ossowicki A."/>
            <person name="Rajewska M."/>
            <person name="Maciag T."/>
            <person name="Kaczynski Z."/>
            <person name="Czerwicka M."/>
            <person name="Jafra S."/>
        </authorList>
    </citation>
    <scope>NUCLEOTIDE SEQUENCE [LARGE SCALE GENOMIC DNA]</scope>
    <source>
        <strain evidence="3 4">OgA9a</strain>
    </source>
</reference>
<dbReference type="Gene3D" id="2.40.128.130">
    <property type="entry name" value="Autotransporter beta-domain"/>
    <property type="match status" value="1"/>
</dbReference>
<dbReference type="AlphaFoldDB" id="A0A256F0F8"/>
<dbReference type="SUPFAM" id="SSF103515">
    <property type="entry name" value="Autotransporter"/>
    <property type="match status" value="1"/>
</dbReference>
<dbReference type="Pfam" id="PF03797">
    <property type="entry name" value="Autotransporter"/>
    <property type="match status" value="1"/>
</dbReference>
<dbReference type="SUPFAM" id="SSF55486">
    <property type="entry name" value="Metalloproteases ('zincins'), catalytic domain"/>
    <property type="match status" value="1"/>
</dbReference>
<dbReference type="InterPro" id="IPR005546">
    <property type="entry name" value="Autotransporte_beta"/>
</dbReference>
<keyword evidence="1" id="KW-0732">Signal</keyword>
<feature type="chain" id="PRO_5013124129" evidence="1">
    <location>
        <begin position="24"/>
        <end position="1149"/>
    </location>
</feature>
<evidence type="ECO:0000313" key="4">
    <source>
        <dbReference type="Proteomes" id="UP000216478"/>
    </source>
</evidence>
<evidence type="ECO:0000313" key="3">
    <source>
        <dbReference type="EMBL" id="OYR08344.1"/>
    </source>
</evidence>
<protein>
    <submittedName>
        <fullName evidence="3">Outer membrane autotransporter barrel domain protein</fullName>
    </submittedName>
</protein>
<evidence type="ECO:0000256" key="1">
    <source>
        <dbReference type="SAM" id="SignalP"/>
    </source>
</evidence>
<dbReference type="NCBIfam" id="TIGR01414">
    <property type="entry name" value="autotrans_barl"/>
    <property type="match status" value="1"/>
</dbReference>